<evidence type="ECO:0000256" key="1">
    <source>
        <dbReference type="ARBA" id="ARBA00005591"/>
    </source>
</evidence>
<feature type="domain" description="Peptide methionine sulphoxide reductase MsrA" evidence="5">
    <location>
        <begin position="5"/>
        <end position="165"/>
    </location>
</feature>
<organism evidence="6 7">
    <name type="scientific">Diversispora eburnea</name>
    <dbReference type="NCBI Taxonomy" id="1213867"/>
    <lineage>
        <taxon>Eukaryota</taxon>
        <taxon>Fungi</taxon>
        <taxon>Fungi incertae sedis</taxon>
        <taxon>Mucoromycota</taxon>
        <taxon>Glomeromycotina</taxon>
        <taxon>Glomeromycetes</taxon>
        <taxon>Diversisporales</taxon>
        <taxon>Diversisporaceae</taxon>
        <taxon>Diversispora</taxon>
    </lineage>
</organism>
<dbReference type="InterPro" id="IPR002569">
    <property type="entry name" value="Met_Sox_Rdtase_MsrA_dom"/>
</dbReference>
<accession>A0A9N8WR46</accession>
<dbReference type="OrthoDB" id="77405at2759"/>
<dbReference type="EMBL" id="CAJVPK010000330">
    <property type="protein sequence ID" value="CAG8495334.1"/>
    <property type="molecule type" value="Genomic_DNA"/>
</dbReference>
<dbReference type="NCBIfam" id="TIGR00401">
    <property type="entry name" value="msrA"/>
    <property type="match status" value="1"/>
</dbReference>
<dbReference type="SUPFAM" id="SSF55068">
    <property type="entry name" value="Peptide methionine sulfoxide reductase"/>
    <property type="match status" value="1"/>
</dbReference>
<evidence type="ECO:0000256" key="3">
    <source>
        <dbReference type="ARBA" id="ARBA00023002"/>
    </source>
</evidence>
<proteinExistence type="inferred from homology"/>
<dbReference type="InterPro" id="IPR036509">
    <property type="entry name" value="Met_Sox_Rdtase_MsrA_sf"/>
</dbReference>
<evidence type="ECO:0000313" key="6">
    <source>
        <dbReference type="EMBL" id="CAG8495334.1"/>
    </source>
</evidence>
<keyword evidence="3" id="KW-0560">Oxidoreductase</keyword>
<comment type="caution">
    <text evidence="6">The sequence shown here is derived from an EMBL/GenBank/DDBJ whole genome shotgun (WGS) entry which is preliminary data.</text>
</comment>
<dbReference type="AlphaFoldDB" id="A0A9N8WR46"/>
<evidence type="ECO:0000259" key="5">
    <source>
        <dbReference type="Pfam" id="PF01625"/>
    </source>
</evidence>
<evidence type="ECO:0000256" key="4">
    <source>
        <dbReference type="ARBA" id="ARBA00030643"/>
    </source>
</evidence>
<comment type="similarity">
    <text evidence="1">Belongs to the MsrA Met sulfoxide reductase family.</text>
</comment>
<dbReference type="Proteomes" id="UP000789706">
    <property type="component" value="Unassembled WGS sequence"/>
</dbReference>
<dbReference type="HAMAP" id="MF_01401">
    <property type="entry name" value="MsrA"/>
    <property type="match status" value="1"/>
</dbReference>
<name>A0A9N8WR46_9GLOM</name>
<dbReference type="EC" id="1.8.4.11" evidence="2"/>
<dbReference type="Gene3D" id="3.30.1060.10">
    <property type="entry name" value="Peptide methionine sulphoxide reductase MsrA"/>
    <property type="match status" value="1"/>
</dbReference>
<gene>
    <name evidence="6" type="ORF">DEBURN_LOCUS4390</name>
</gene>
<dbReference type="GO" id="GO:0008113">
    <property type="term" value="F:peptide-methionine (S)-S-oxide reductase activity"/>
    <property type="evidence" value="ECO:0007669"/>
    <property type="project" value="UniProtKB-EC"/>
</dbReference>
<protein>
    <recommendedName>
        <fullName evidence="2">peptide-methionine (S)-S-oxide reductase</fullName>
        <ecNumber evidence="2">1.8.4.11</ecNumber>
    </recommendedName>
    <alternativeName>
        <fullName evidence="4">Peptide-methionine (S)-S-oxide reductase</fullName>
    </alternativeName>
</protein>
<evidence type="ECO:0000256" key="2">
    <source>
        <dbReference type="ARBA" id="ARBA00012502"/>
    </source>
</evidence>
<reference evidence="6" key="1">
    <citation type="submission" date="2021-06" db="EMBL/GenBank/DDBJ databases">
        <authorList>
            <person name="Kallberg Y."/>
            <person name="Tangrot J."/>
            <person name="Rosling A."/>
        </authorList>
    </citation>
    <scope>NUCLEOTIDE SEQUENCE</scope>
    <source>
        <strain evidence="6">AZ414A</strain>
    </source>
</reference>
<dbReference type="PANTHER" id="PTHR43774">
    <property type="entry name" value="PEPTIDE METHIONINE SULFOXIDE REDUCTASE"/>
    <property type="match status" value="1"/>
</dbReference>
<dbReference type="PANTHER" id="PTHR43774:SF1">
    <property type="entry name" value="PEPTIDE METHIONINE SULFOXIDE REDUCTASE MSRA 2"/>
    <property type="match status" value="1"/>
</dbReference>
<dbReference type="Pfam" id="PF01625">
    <property type="entry name" value="PMSR"/>
    <property type="match status" value="1"/>
</dbReference>
<evidence type="ECO:0000313" key="7">
    <source>
        <dbReference type="Proteomes" id="UP000789706"/>
    </source>
</evidence>
<keyword evidence="7" id="KW-1185">Reference proteome</keyword>
<sequence>MALEKATFAAGCFWGVEHVFSKNFKNLDIKTKVGYIGGNVKNPKYKEVCSGTTDHAEACQILFDPSKVSYATLVEFFYKIHDATTLNQQGPDKGSQYRSAIFYHSEEQRKIAEEVTQKVQEKVKNYEKKIYVNDKIVTAILEAGEFYDAEEYHQNYLDINPNGYEMAIQFDTYS</sequence>